<reference evidence="3" key="1">
    <citation type="submission" date="2016-11" db="EMBL/GenBank/DDBJ databases">
        <authorList>
            <person name="Varghese N."/>
            <person name="Submissions S."/>
        </authorList>
    </citation>
    <scope>NUCLEOTIDE SEQUENCE [LARGE SCALE GENOMIC DNA]</scope>
    <source>
        <strain evidence="3">DSM 26349</strain>
    </source>
</reference>
<evidence type="ECO:0000313" key="3">
    <source>
        <dbReference type="Proteomes" id="UP000184172"/>
    </source>
</evidence>
<proteinExistence type="predicted"/>
<dbReference type="InterPro" id="IPR032286">
    <property type="entry name" value="DUF4837"/>
</dbReference>
<keyword evidence="1" id="KW-0732">Signal</keyword>
<protein>
    <recommendedName>
        <fullName evidence="4">DUF4837 domain-containing protein</fullName>
    </recommendedName>
</protein>
<gene>
    <name evidence="2" type="ORF">SAMN04487908_10374</name>
</gene>
<keyword evidence="3" id="KW-1185">Reference proteome</keyword>
<evidence type="ECO:0000256" key="1">
    <source>
        <dbReference type="SAM" id="SignalP"/>
    </source>
</evidence>
<accession>A0A1M6BWU2</accession>
<evidence type="ECO:0000313" key="2">
    <source>
        <dbReference type="EMBL" id="SHI53137.1"/>
    </source>
</evidence>
<feature type="signal peptide" evidence="1">
    <location>
        <begin position="1"/>
        <end position="19"/>
    </location>
</feature>
<dbReference type="Pfam" id="PF16125">
    <property type="entry name" value="DUF4837"/>
    <property type="match status" value="1"/>
</dbReference>
<organism evidence="2 3">
    <name type="scientific">Aequorivita viscosa</name>
    <dbReference type="NCBI Taxonomy" id="797419"/>
    <lineage>
        <taxon>Bacteria</taxon>
        <taxon>Pseudomonadati</taxon>
        <taxon>Bacteroidota</taxon>
        <taxon>Flavobacteriia</taxon>
        <taxon>Flavobacteriales</taxon>
        <taxon>Flavobacteriaceae</taxon>
        <taxon>Aequorivita</taxon>
    </lineage>
</organism>
<dbReference type="OrthoDB" id="1115230at2"/>
<dbReference type="PROSITE" id="PS51257">
    <property type="entry name" value="PROKAR_LIPOPROTEIN"/>
    <property type="match status" value="1"/>
</dbReference>
<dbReference type="STRING" id="797419.SAMN05216556_10374"/>
<dbReference type="Proteomes" id="UP000184172">
    <property type="component" value="Unassembled WGS sequence"/>
</dbReference>
<dbReference type="AlphaFoldDB" id="A0A1M6BWU2"/>
<dbReference type="RefSeq" id="WP_073214786.1">
    <property type="nucleotide sequence ID" value="NZ_FNNS01000003.1"/>
</dbReference>
<sequence>MRPFYIALLSFLVVLSACSGSGKRDKSLVPDSVGNINALQVVIPNDLWNGTVGESIRNNFAAPTDGLPQDEPLFSINQMQPEIFTGFARSNRLFLYVVLSEDNTVKLATNEYAKPQTGAIIKATSEEKLVELINENAQKIIENFYKSEISERQRRTKLSLLKTDTLAKVMGVRLEIPSAYRLAKATDSFFWYRKDLDDGTTNILVYEAPLSFIENDSTAIGDIIKIRDSIGSKLLPVEDDGLFVTEGAYAPYLFKTTIDGLFAYETKGTWEVKGAWMGGPFINFAVKDEKNNRYLILEGFSYAPAARKRDLQFELESILELAKVEKLEKK</sequence>
<name>A0A1M6BWU2_9FLAO</name>
<dbReference type="EMBL" id="FQYV01000003">
    <property type="protein sequence ID" value="SHI53137.1"/>
    <property type="molecule type" value="Genomic_DNA"/>
</dbReference>
<feature type="chain" id="PRO_5009916219" description="DUF4837 domain-containing protein" evidence="1">
    <location>
        <begin position="20"/>
        <end position="330"/>
    </location>
</feature>
<evidence type="ECO:0008006" key="4">
    <source>
        <dbReference type="Google" id="ProtNLM"/>
    </source>
</evidence>